<reference evidence="2 3" key="1">
    <citation type="journal article" date="2023" name="Life. Sci Alliance">
        <title>Evolutionary insights into 3D genome organization and epigenetic landscape of Vigna mungo.</title>
        <authorList>
            <person name="Junaid A."/>
            <person name="Singh B."/>
            <person name="Bhatia S."/>
        </authorList>
    </citation>
    <scope>NUCLEOTIDE SEQUENCE [LARGE SCALE GENOMIC DNA]</scope>
    <source>
        <strain evidence="2">Urdbean</strain>
    </source>
</reference>
<dbReference type="Proteomes" id="UP001374535">
    <property type="component" value="Chromosome 5"/>
</dbReference>
<sequence>MAEPPRNMTVEKLISYTDDLVKVLVEPRDLNNLSYCHQQNLSLSSSSHSHHEDVRSSLQDCEKKVDACKQRIEKVRSETVTDAELDLLQRELEEELEKERLLKEEFRYVSSCASTAIGDEFNDLEQQWISVQEQKKTLQKIEKTKLRAHKLKQRAKTGKRMNKTGQHVVRQMSSQLPTGCHRLFQRHSQSWTRFSSSVQLCLHLKPPGVDFFVFSSSKTLTNLSQQVQLLVFHSLQPASAFHSLIVFSFISFTAPKTRSSLNLDVLRDLTFFLFIFRMTLSMYASVTNIVPDLGEQSKISGCILWMNLIFCVPSSVFSDIVDKDKNAVEKFEYDTSKMTTFDICNGVWKIISE</sequence>
<accession>A0AAQ3NMC2</accession>
<dbReference type="GO" id="GO:0051983">
    <property type="term" value="P:regulation of chromosome segregation"/>
    <property type="evidence" value="ECO:0007669"/>
    <property type="project" value="InterPro"/>
</dbReference>
<dbReference type="AlphaFoldDB" id="A0AAQ3NMC2"/>
<evidence type="ECO:0000313" key="2">
    <source>
        <dbReference type="EMBL" id="WVZ12551.1"/>
    </source>
</evidence>
<dbReference type="PANTHER" id="PTHR35730:SF2">
    <property type="entry name" value="KINETOCHORE PROTEIN SPC24 HOMOLOG-RELATED"/>
    <property type="match status" value="1"/>
</dbReference>
<keyword evidence="1" id="KW-0175">Coiled coil</keyword>
<dbReference type="Gene3D" id="3.30.160.570">
    <property type="entry name" value="Ncd80 complex, Spc24 subunit"/>
    <property type="match status" value="1"/>
</dbReference>
<keyword evidence="3" id="KW-1185">Reference proteome</keyword>
<evidence type="ECO:0000256" key="1">
    <source>
        <dbReference type="SAM" id="Coils"/>
    </source>
</evidence>
<feature type="coiled-coil region" evidence="1">
    <location>
        <begin position="58"/>
        <end position="105"/>
    </location>
</feature>
<protein>
    <submittedName>
        <fullName evidence="2">Uncharacterized protein</fullName>
    </submittedName>
</protein>
<name>A0AAQ3NMC2_VIGMU</name>
<organism evidence="2 3">
    <name type="scientific">Vigna mungo</name>
    <name type="common">Black gram</name>
    <name type="synonym">Phaseolus mungo</name>
    <dbReference type="NCBI Taxonomy" id="3915"/>
    <lineage>
        <taxon>Eukaryota</taxon>
        <taxon>Viridiplantae</taxon>
        <taxon>Streptophyta</taxon>
        <taxon>Embryophyta</taxon>
        <taxon>Tracheophyta</taxon>
        <taxon>Spermatophyta</taxon>
        <taxon>Magnoliopsida</taxon>
        <taxon>eudicotyledons</taxon>
        <taxon>Gunneridae</taxon>
        <taxon>Pentapetalae</taxon>
        <taxon>rosids</taxon>
        <taxon>fabids</taxon>
        <taxon>Fabales</taxon>
        <taxon>Fabaceae</taxon>
        <taxon>Papilionoideae</taxon>
        <taxon>50 kb inversion clade</taxon>
        <taxon>NPAAA clade</taxon>
        <taxon>indigoferoid/millettioid clade</taxon>
        <taxon>Phaseoleae</taxon>
        <taxon>Vigna</taxon>
    </lineage>
</organism>
<dbReference type="PANTHER" id="PTHR35730">
    <property type="entry name" value="KINETOCHORE PROTEIN SPC24 HOMOLOG-RELATED"/>
    <property type="match status" value="1"/>
</dbReference>
<proteinExistence type="predicted"/>
<evidence type="ECO:0000313" key="3">
    <source>
        <dbReference type="Proteomes" id="UP001374535"/>
    </source>
</evidence>
<dbReference type="InterPro" id="IPR044951">
    <property type="entry name" value="SPC24-like"/>
</dbReference>
<gene>
    <name evidence="2" type="ORF">V8G54_017081</name>
</gene>
<dbReference type="EMBL" id="CP144696">
    <property type="protein sequence ID" value="WVZ12551.1"/>
    <property type="molecule type" value="Genomic_DNA"/>
</dbReference>